<dbReference type="InterPro" id="IPR036390">
    <property type="entry name" value="WH_DNA-bd_sf"/>
</dbReference>
<dbReference type="EMBL" id="FNOI01000004">
    <property type="protein sequence ID" value="SDX12860.1"/>
    <property type="molecule type" value="Genomic_DNA"/>
</dbReference>
<dbReference type="PROSITE" id="PS50987">
    <property type="entry name" value="HTH_ARSR_2"/>
    <property type="match status" value="1"/>
</dbReference>
<organism evidence="2 3">
    <name type="scientific">Litoreibacter albidus</name>
    <dbReference type="NCBI Taxonomy" id="670155"/>
    <lineage>
        <taxon>Bacteria</taxon>
        <taxon>Pseudomonadati</taxon>
        <taxon>Pseudomonadota</taxon>
        <taxon>Alphaproteobacteria</taxon>
        <taxon>Rhodobacterales</taxon>
        <taxon>Roseobacteraceae</taxon>
        <taxon>Litoreibacter</taxon>
    </lineage>
</organism>
<accession>A0A1H2Z616</accession>
<dbReference type="AlphaFoldDB" id="A0A1H2Z616"/>
<dbReference type="OrthoDB" id="9790747at2"/>
<dbReference type="PANTHER" id="PTHR38600">
    <property type="entry name" value="TRANSCRIPTIONAL REGULATORY PROTEIN"/>
    <property type="match status" value="1"/>
</dbReference>
<dbReference type="Pfam" id="PF12840">
    <property type="entry name" value="HTH_20"/>
    <property type="match status" value="1"/>
</dbReference>
<gene>
    <name evidence="2" type="ORF">SAMN04488001_2450</name>
</gene>
<dbReference type="NCBIfam" id="NF033788">
    <property type="entry name" value="HTH_metalloreg"/>
    <property type="match status" value="1"/>
</dbReference>
<feature type="domain" description="HTH arsR-type" evidence="1">
    <location>
        <begin position="1"/>
        <end position="100"/>
    </location>
</feature>
<dbReference type="Gene3D" id="1.10.10.10">
    <property type="entry name" value="Winged helix-like DNA-binding domain superfamily/Winged helix DNA-binding domain"/>
    <property type="match status" value="1"/>
</dbReference>
<dbReference type="PRINTS" id="PR00778">
    <property type="entry name" value="HTHARSR"/>
</dbReference>
<dbReference type="SUPFAM" id="SSF46785">
    <property type="entry name" value="Winged helix' DNA-binding domain"/>
    <property type="match status" value="1"/>
</dbReference>
<name>A0A1H2Z616_9RHOB</name>
<dbReference type="STRING" id="670155.SAMN04488001_2450"/>
<dbReference type="Proteomes" id="UP000199441">
    <property type="component" value="Unassembled WGS sequence"/>
</dbReference>
<protein>
    <submittedName>
        <fullName evidence="2">Transcriptional regulator, ArsR family</fullName>
    </submittedName>
</protein>
<evidence type="ECO:0000313" key="2">
    <source>
        <dbReference type="EMBL" id="SDX12860.1"/>
    </source>
</evidence>
<dbReference type="RefSeq" id="WP_089947221.1">
    <property type="nucleotide sequence ID" value="NZ_FNOI01000004.1"/>
</dbReference>
<proteinExistence type="predicted"/>
<reference evidence="3" key="1">
    <citation type="submission" date="2016-10" db="EMBL/GenBank/DDBJ databases">
        <authorList>
            <person name="Varghese N."/>
            <person name="Submissions S."/>
        </authorList>
    </citation>
    <scope>NUCLEOTIDE SEQUENCE [LARGE SCALE GENOMIC DNA]</scope>
    <source>
        <strain evidence="3">DSM 26922</strain>
    </source>
</reference>
<dbReference type="InterPro" id="IPR036388">
    <property type="entry name" value="WH-like_DNA-bd_sf"/>
</dbReference>
<sequence length="100" mass="11271">MANHSLDTLFAALGDPTRRAIIERLAHGPAAVKELAAPHDMALPSFLQHIKVMEAGGIIATRKEGRQRMCRMEPNALIPLQGWLEWQRLAWEAQIHQQKD</sequence>
<dbReference type="InterPro" id="IPR001845">
    <property type="entry name" value="HTH_ArsR_DNA-bd_dom"/>
</dbReference>
<evidence type="ECO:0000313" key="3">
    <source>
        <dbReference type="Proteomes" id="UP000199441"/>
    </source>
</evidence>
<dbReference type="CDD" id="cd00090">
    <property type="entry name" value="HTH_ARSR"/>
    <property type="match status" value="1"/>
</dbReference>
<keyword evidence="3" id="KW-1185">Reference proteome</keyword>
<dbReference type="InterPro" id="IPR011991">
    <property type="entry name" value="ArsR-like_HTH"/>
</dbReference>
<dbReference type="PANTHER" id="PTHR38600:SF2">
    <property type="entry name" value="SLL0088 PROTEIN"/>
    <property type="match status" value="1"/>
</dbReference>
<dbReference type="SMART" id="SM00418">
    <property type="entry name" value="HTH_ARSR"/>
    <property type="match status" value="1"/>
</dbReference>
<dbReference type="GO" id="GO:0003700">
    <property type="term" value="F:DNA-binding transcription factor activity"/>
    <property type="evidence" value="ECO:0007669"/>
    <property type="project" value="InterPro"/>
</dbReference>
<evidence type="ECO:0000259" key="1">
    <source>
        <dbReference type="PROSITE" id="PS50987"/>
    </source>
</evidence>